<evidence type="ECO:0000313" key="1">
    <source>
        <dbReference type="EMBL" id="KKN98572.1"/>
    </source>
</evidence>
<comment type="caution">
    <text evidence="1">The sequence shown here is derived from an EMBL/GenBank/DDBJ whole genome shotgun (WGS) entry which is preliminary data.</text>
</comment>
<accession>A0A0F9VFK3</accession>
<sequence length="127" mass="12815">MDLDQTVNDKVMAASFRNELEKLAVYGQIGKGIAVAGKKLVEWGGKKSGKLGRYATKAGEKARMVGKDIGGRNVSKAQAGLAGAKDIGGVVGYTKALGGAKKRQAIARAALTGGTGLATGVGIGKAL</sequence>
<reference evidence="1" key="1">
    <citation type="journal article" date="2015" name="Nature">
        <title>Complex archaea that bridge the gap between prokaryotes and eukaryotes.</title>
        <authorList>
            <person name="Spang A."/>
            <person name="Saw J.H."/>
            <person name="Jorgensen S.L."/>
            <person name="Zaremba-Niedzwiedzka K."/>
            <person name="Martijn J."/>
            <person name="Lind A.E."/>
            <person name="van Eijk R."/>
            <person name="Schleper C."/>
            <person name="Guy L."/>
            <person name="Ettema T.J."/>
        </authorList>
    </citation>
    <scope>NUCLEOTIDE SEQUENCE</scope>
</reference>
<gene>
    <name evidence="1" type="ORF">LCGC14_0146840</name>
</gene>
<organism evidence="1">
    <name type="scientific">marine sediment metagenome</name>
    <dbReference type="NCBI Taxonomy" id="412755"/>
    <lineage>
        <taxon>unclassified sequences</taxon>
        <taxon>metagenomes</taxon>
        <taxon>ecological metagenomes</taxon>
    </lineage>
</organism>
<dbReference type="AlphaFoldDB" id="A0A0F9VFK3"/>
<dbReference type="EMBL" id="LAZR01000051">
    <property type="protein sequence ID" value="KKN98572.1"/>
    <property type="molecule type" value="Genomic_DNA"/>
</dbReference>
<proteinExistence type="predicted"/>
<name>A0A0F9VFK3_9ZZZZ</name>
<protein>
    <submittedName>
        <fullName evidence="1">Uncharacterized protein</fullName>
    </submittedName>
</protein>